<evidence type="ECO:0000256" key="3">
    <source>
        <dbReference type="ARBA" id="ARBA00021563"/>
    </source>
</evidence>
<evidence type="ECO:0000256" key="10">
    <source>
        <dbReference type="ARBA" id="ARBA00030772"/>
    </source>
</evidence>
<keyword evidence="9" id="KW-0472">Membrane</keyword>
<reference evidence="11 12" key="1">
    <citation type="journal article" date="2016" name="Antonie Van Leeuwenhoek">
        <title>Denitratimonas tolerans gen. nov., sp. nov., a denitrifying bacterium isolated from a bioreactor for tannery wastewater treatment.</title>
        <authorList>
            <person name="Han S.I."/>
            <person name="Kim J.O."/>
            <person name="Lee Y.R."/>
            <person name="Ekpeghere K.I."/>
            <person name="Koh S.C."/>
            <person name="Whang K.S."/>
        </authorList>
    </citation>
    <scope>NUCLEOTIDE SEQUENCE [LARGE SCALE GENOMIC DNA]</scope>
    <source>
        <strain evidence="11 12">KACC 17565</strain>
    </source>
</reference>
<evidence type="ECO:0000313" key="11">
    <source>
        <dbReference type="EMBL" id="MEJ1248456.1"/>
    </source>
</evidence>
<keyword evidence="12" id="KW-1185">Reference proteome</keyword>
<gene>
    <name evidence="11" type="primary">gspN</name>
    <name evidence="11" type="ORF">WB794_02020</name>
</gene>
<evidence type="ECO:0000256" key="2">
    <source>
        <dbReference type="ARBA" id="ARBA00007208"/>
    </source>
</evidence>
<dbReference type="GO" id="GO:0015628">
    <property type="term" value="P:protein secretion by the type II secretion system"/>
    <property type="evidence" value="ECO:0007669"/>
    <property type="project" value="InterPro"/>
</dbReference>
<dbReference type="EMBL" id="JBBDHC010000002">
    <property type="protein sequence ID" value="MEJ1248456.1"/>
    <property type="molecule type" value="Genomic_DNA"/>
</dbReference>
<keyword evidence="7" id="KW-0812">Transmembrane</keyword>
<keyword evidence="5" id="KW-1003">Cell membrane</keyword>
<dbReference type="InterPro" id="IPR022792">
    <property type="entry name" value="T2SS_protein-GspN"/>
</dbReference>
<comment type="subcellular location">
    <subcellularLocation>
        <location evidence="1">Cell inner membrane</location>
    </subcellularLocation>
</comment>
<keyword evidence="8" id="KW-0653">Protein transport</keyword>
<comment type="caution">
    <text evidence="11">The sequence shown here is derived from an EMBL/GenBank/DDBJ whole genome shotgun (WGS) entry which is preliminary data.</text>
</comment>
<dbReference type="GO" id="GO:0015627">
    <property type="term" value="C:type II protein secretion system complex"/>
    <property type="evidence" value="ECO:0007669"/>
    <property type="project" value="InterPro"/>
</dbReference>
<evidence type="ECO:0000256" key="5">
    <source>
        <dbReference type="ARBA" id="ARBA00022475"/>
    </source>
</evidence>
<evidence type="ECO:0000313" key="12">
    <source>
        <dbReference type="Proteomes" id="UP001364472"/>
    </source>
</evidence>
<dbReference type="Proteomes" id="UP001364472">
    <property type="component" value="Unassembled WGS sequence"/>
</dbReference>
<dbReference type="RefSeq" id="WP_337334172.1">
    <property type="nucleotide sequence ID" value="NZ_JBBDHC010000002.1"/>
</dbReference>
<keyword evidence="4" id="KW-0813">Transport</keyword>
<sequence>MKRLFWLLVLAIVVLAIVAATFPAKLAVRLLPSSRLPVQLEEVAGTVWSGRAERVLRNGADLGRLQWTVHPAGLLRGQIDADLALQGQALDGTGRVVAARDGSVRIAGAKVRFPAARMERLLDVPALTLVGNVDLVIEDLELRGRVPVALTGQATWRDAGVSGGEQATFGTLQARFGALDGGGFGGTLGDQGDGPLALDGSFRTTLMGFEARATLRARDDDPQVQRALRHIGQMQPDGSVVYEVKGGLAGKGS</sequence>
<evidence type="ECO:0000256" key="6">
    <source>
        <dbReference type="ARBA" id="ARBA00022519"/>
    </source>
</evidence>
<dbReference type="Pfam" id="PF01203">
    <property type="entry name" value="T2SSN"/>
    <property type="match status" value="1"/>
</dbReference>
<evidence type="ECO:0000256" key="8">
    <source>
        <dbReference type="ARBA" id="ARBA00022927"/>
    </source>
</evidence>
<dbReference type="AlphaFoldDB" id="A0AAW9R299"/>
<evidence type="ECO:0000256" key="7">
    <source>
        <dbReference type="ARBA" id="ARBA00022692"/>
    </source>
</evidence>
<dbReference type="GO" id="GO:0005886">
    <property type="term" value="C:plasma membrane"/>
    <property type="evidence" value="ECO:0007669"/>
    <property type="project" value="UniProtKB-SubCell"/>
</dbReference>
<name>A0AAW9R299_9GAMM</name>
<proteinExistence type="inferred from homology"/>
<keyword evidence="6" id="KW-0997">Cell inner membrane</keyword>
<evidence type="ECO:0000256" key="1">
    <source>
        <dbReference type="ARBA" id="ARBA00004533"/>
    </source>
</evidence>
<organism evidence="11 12">
    <name type="scientific">Denitratimonas tolerans</name>
    <dbReference type="NCBI Taxonomy" id="1338420"/>
    <lineage>
        <taxon>Bacteria</taxon>
        <taxon>Pseudomonadati</taxon>
        <taxon>Pseudomonadota</taxon>
        <taxon>Gammaproteobacteria</taxon>
        <taxon>Lysobacterales</taxon>
        <taxon>Lysobacteraceae</taxon>
        <taxon>Denitratimonas</taxon>
    </lineage>
</organism>
<accession>A0AAW9R299</accession>
<evidence type="ECO:0000256" key="4">
    <source>
        <dbReference type="ARBA" id="ARBA00022448"/>
    </source>
</evidence>
<protein>
    <recommendedName>
        <fullName evidence="3">Type II secretion system protein N</fullName>
    </recommendedName>
    <alternativeName>
        <fullName evidence="10">General secretion pathway protein N</fullName>
    </alternativeName>
</protein>
<comment type="similarity">
    <text evidence="2">Belongs to the GSP N family.</text>
</comment>
<evidence type="ECO:0000256" key="9">
    <source>
        <dbReference type="ARBA" id="ARBA00023136"/>
    </source>
</evidence>